<reference evidence="3" key="2">
    <citation type="submission" date="2023-06" db="EMBL/GenBank/DDBJ databases">
        <authorList>
            <consortium name="Lawrence Berkeley National Laboratory"/>
            <person name="Haridas S."/>
            <person name="Hensen N."/>
            <person name="Bonometti L."/>
            <person name="Westerberg I."/>
            <person name="Brannstrom I.O."/>
            <person name="Guillou S."/>
            <person name="Cros-Aarteil S."/>
            <person name="Calhoun S."/>
            <person name="Kuo A."/>
            <person name="Mondo S."/>
            <person name="Pangilinan J."/>
            <person name="Riley R."/>
            <person name="Labutti K."/>
            <person name="Andreopoulos B."/>
            <person name="Lipzen A."/>
            <person name="Chen C."/>
            <person name="Yanf M."/>
            <person name="Daum C."/>
            <person name="Ng V."/>
            <person name="Clum A."/>
            <person name="Steindorff A."/>
            <person name="Ohm R."/>
            <person name="Martin F."/>
            <person name="Silar P."/>
            <person name="Natvig D."/>
            <person name="Lalanne C."/>
            <person name="Gautier V."/>
            <person name="Ament-Velasquez S.L."/>
            <person name="Kruys A."/>
            <person name="Hutchinson M.I."/>
            <person name="Powell A.J."/>
            <person name="Barry K."/>
            <person name="Miller A.N."/>
            <person name="Grigoriev I.V."/>
            <person name="Debuchy R."/>
            <person name="Gladieux P."/>
            <person name="Thoren M.H."/>
            <person name="Johannesson H."/>
        </authorList>
    </citation>
    <scope>NUCLEOTIDE SEQUENCE</scope>
    <source>
        <strain evidence="3">CBS 314.62</strain>
    </source>
</reference>
<name>A0AAE0XAU8_9PEZI</name>
<reference evidence="3" key="1">
    <citation type="journal article" date="2023" name="Mol. Phylogenet. Evol.">
        <title>Genome-scale phylogeny and comparative genomics of the fungal order Sordariales.</title>
        <authorList>
            <person name="Hensen N."/>
            <person name="Bonometti L."/>
            <person name="Westerberg I."/>
            <person name="Brannstrom I.O."/>
            <person name="Guillou S."/>
            <person name="Cros-Aarteil S."/>
            <person name="Calhoun S."/>
            <person name="Haridas S."/>
            <person name="Kuo A."/>
            <person name="Mondo S."/>
            <person name="Pangilinan J."/>
            <person name="Riley R."/>
            <person name="LaButti K."/>
            <person name="Andreopoulos B."/>
            <person name="Lipzen A."/>
            <person name="Chen C."/>
            <person name="Yan M."/>
            <person name="Daum C."/>
            <person name="Ng V."/>
            <person name="Clum A."/>
            <person name="Steindorff A."/>
            <person name="Ohm R.A."/>
            <person name="Martin F."/>
            <person name="Silar P."/>
            <person name="Natvig D.O."/>
            <person name="Lalanne C."/>
            <person name="Gautier V."/>
            <person name="Ament-Velasquez S.L."/>
            <person name="Kruys A."/>
            <person name="Hutchinson M.I."/>
            <person name="Powell A.J."/>
            <person name="Barry K."/>
            <person name="Miller A.N."/>
            <person name="Grigoriev I.V."/>
            <person name="Debuchy R."/>
            <person name="Gladieux P."/>
            <person name="Hiltunen Thoren M."/>
            <person name="Johannesson H."/>
        </authorList>
    </citation>
    <scope>NUCLEOTIDE SEQUENCE</scope>
    <source>
        <strain evidence="3">CBS 314.62</strain>
    </source>
</reference>
<evidence type="ECO:0000259" key="2">
    <source>
        <dbReference type="PROSITE" id="PS51186"/>
    </source>
</evidence>
<feature type="domain" description="N-acetyltransferase" evidence="2">
    <location>
        <begin position="70"/>
        <end position="223"/>
    </location>
</feature>
<feature type="region of interest" description="Disordered" evidence="1">
    <location>
        <begin position="13"/>
        <end position="52"/>
    </location>
</feature>
<proteinExistence type="predicted"/>
<dbReference type="CDD" id="cd04301">
    <property type="entry name" value="NAT_SF"/>
    <property type="match status" value="1"/>
</dbReference>
<feature type="compositionally biased region" description="Low complexity" evidence="1">
    <location>
        <begin position="33"/>
        <end position="52"/>
    </location>
</feature>
<comment type="caution">
    <text evidence="3">The sequence shown here is derived from an EMBL/GenBank/DDBJ whole genome shotgun (WGS) entry which is preliminary data.</text>
</comment>
<dbReference type="Gene3D" id="3.40.630.30">
    <property type="match status" value="1"/>
</dbReference>
<evidence type="ECO:0000313" key="4">
    <source>
        <dbReference type="Proteomes" id="UP001270362"/>
    </source>
</evidence>
<organism evidence="3 4">
    <name type="scientific">Podospora appendiculata</name>
    <dbReference type="NCBI Taxonomy" id="314037"/>
    <lineage>
        <taxon>Eukaryota</taxon>
        <taxon>Fungi</taxon>
        <taxon>Dikarya</taxon>
        <taxon>Ascomycota</taxon>
        <taxon>Pezizomycotina</taxon>
        <taxon>Sordariomycetes</taxon>
        <taxon>Sordariomycetidae</taxon>
        <taxon>Sordariales</taxon>
        <taxon>Podosporaceae</taxon>
        <taxon>Podospora</taxon>
    </lineage>
</organism>
<gene>
    <name evidence="3" type="ORF">B0T22DRAFT_169463</name>
</gene>
<keyword evidence="4" id="KW-1185">Reference proteome</keyword>
<sequence length="230" mass="24998">MAQTASPIPIVAAIAPQQQQPPSPPTLANGDMTTTTTTTPKPTPSIQISIPDPSITTNTPLMHTLLTLINTVYTAAESGIFSPVYQRTTLAELTTLLHARELALAWDHSEPGSSSSPSLAGTIRVFTLTSQLADIGMLCCAPSLAGTGVGRALVEFAEGYARRVLGAETMQLELLFPVEFVHPLKVRLQGWYERMGYAVVRVGDFGDEYPHLKPHLVTRIDYRVFEKRLV</sequence>
<dbReference type="InterPro" id="IPR000182">
    <property type="entry name" value="GNAT_dom"/>
</dbReference>
<dbReference type="GO" id="GO:0016747">
    <property type="term" value="F:acyltransferase activity, transferring groups other than amino-acyl groups"/>
    <property type="evidence" value="ECO:0007669"/>
    <property type="project" value="InterPro"/>
</dbReference>
<dbReference type="AlphaFoldDB" id="A0AAE0XAU8"/>
<dbReference type="PROSITE" id="PS51186">
    <property type="entry name" value="GNAT"/>
    <property type="match status" value="1"/>
</dbReference>
<dbReference type="Proteomes" id="UP001270362">
    <property type="component" value="Unassembled WGS sequence"/>
</dbReference>
<accession>A0AAE0XAU8</accession>
<evidence type="ECO:0000256" key="1">
    <source>
        <dbReference type="SAM" id="MobiDB-lite"/>
    </source>
</evidence>
<protein>
    <recommendedName>
        <fullName evidence="2">N-acetyltransferase domain-containing protein</fullName>
    </recommendedName>
</protein>
<dbReference type="InterPro" id="IPR016181">
    <property type="entry name" value="Acyl_CoA_acyltransferase"/>
</dbReference>
<dbReference type="SUPFAM" id="SSF55729">
    <property type="entry name" value="Acyl-CoA N-acyltransferases (Nat)"/>
    <property type="match status" value="1"/>
</dbReference>
<dbReference type="EMBL" id="JAULSO010000002">
    <property type="protein sequence ID" value="KAK3689275.1"/>
    <property type="molecule type" value="Genomic_DNA"/>
</dbReference>
<evidence type="ECO:0000313" key="3">
    <source>
        <dbReference type="EMBL" id="KAK3689275.1"/>
    </source>
</evidence>
<dbReference type="Pfam" id="PF00583">
    <property type="entry name" value="Acetyltransf_1"/>
    <property type="match status" value="1"/>
</dbReference>